<reference evidence="7 8" key="1">
    <citation type="submission" date="2020-06" db="EMBL/GenBank/DDBJ databases">
        <title>Actinomadura xiongansis sp. nov., isolated from soil of Baiyangdian.</title>
        <authorList>
            <person name="Zhang X."/>
        </authorList>
    </citation>
    <scope>NUCLEOTIDE SEQUENCE [LARGE SCALE GENOMIC DNA]</scope>
    <source>
        <strain evidence="7 8">HBUM206468</strain>
    </source>
</reference>
<evidence type="ECO:0000259" key="6">
    <source>
        <dbReference type="PROSITE" id="PS51296"/>
    </source>
</evidence>
<accession>A0ABR7M0A6</accession>
<keyword evidence="8" id="KW-1185">Reference proteome</keyword>
<keyword evidence="1" id="KW-0001">2Fe-2S</keyword>
<feature type="transmembrane region" description="Helical" evidence="5">
    <location>
        <begin position="127"/>
        <end position="147"/>
    </location>
</feature>
<gene>
    <name evidence="7" type="ORF">HKK74_34380</name>
</gene>
<feature type="domain" description="Rieske" evidence="6">
    <location>
        <begin position="200"/>
        <end position="305"/>
    </location>
</feature>
<evidence type="ECO:0000256" key="2">
    <source>
        <dbReference type="ARBA" id="ARBA00022723"/>
    </source>
</evidence>
<keyword evidence="3" id="KW-0408">Iron</keyword>
<feature type="transmembrane region" description="Helical" evidence="5">
    <location>
        <begin position="159"/>
        <end position="180"/>
    </location>
</feature>
<keyword evidence="5" id="KW-0472">Membrane</keyword>
<protein>
    <submittedName>
        <fullName evidence="7">Rieske 2Fe-2S domain-containing protein</fullName>
    </submittedName>
</protein>
<comment type="caution">
    <text evidence="7">The sequence shown here is derived from an EMBL/GenBank/DDBJ whole genome shotgun (WGS) entry which is preliminary data.</text>
</comment>
<proteinExistence type="predicted"/>
<dbReference type="InterPro" id="IPR017941">
    <property type="entry name" value="Rieske_2Fe-2S"/>
</dbReference>
<name>A0ABR7M0A6_9ACTN</name>
<sequence>MNQRVNKIFRRRSLPLPTPHPVDLAEGLEHTRALDRPARAISRTIREVLRPGPVKDLLHGVPAGHPAHPPLTDVSVGCWISAGVLDLLPGTERASEVLIAAGLVGAVPTTLTGLADWSVLHPEQQRVGLVHALGTATASALYLASLITRRRGRTAAGKALGYTGFTFLMAGAYLGGHLAFRQGAGANHAEPVAHLVPLGWHDLCTADELPDGWPVHRRLGYISLFVLRTQDGIHVLADRCAHLAGPLHQGRMVTETDADGVTDLCVVCPWHGSTFRVSDGSVVHGPATGRQPAFETRVTEHGIVQVRPKV</sequence>
<evidence type="ECO:0000256" key="4">
    <source>
        <dbReference type="ARBA" id="ARBA00023014"/>
    </source>
</evidence>
<dbReference type="Proteomes" id="UP000805614">
    <property type="component" value="Unassembled WGS sequence"/>
</dbReference>
<feature type="transmembrane region" description="Helical" evidence="5">
    <location>
        <begin position="97"/>
        <end position="115"/>
    </location>
</feature>
<evidence type="ECO:0000313" key="7">
    <source>
        <dbReference type="EMBL" id="MBC6470540.1"/>
    </source>
</evidence>
<evidence type="ECO:0000256" key="3">
    <source>
        <dbReference type="ARBA" id="ARBA00023004"/>
    </source>
</evidence>
<dbReference type="SUPFAM" id="SSF50022">
    <property type="entry name" value="ISP domain"/>
    <property type="match status" value="1"/>
</dbReference>
<evidence type="ECO:0000313" key="8">
    <source>
        <dbReference type="Proteomes" id="UP000805614"/>
    </source>
</evidence>
<dbReference type="EMBL" id="JABVEC010000043">
    <property type="protein sequence ID" value="MBC6470540.1"/>
    <property type="molecule type" value="Genomic_DNA"/>
</dbReference>
<organism evidence="7 8">
    <name type="scientific">Actinomadura alba</name>
    <dbReference type="NCBI Taxonomy" id="406431"/>
    <lineage>
        <taxon>Bacteria</taxon>
        <taxon>Bacillati</taxon>
        <taxon>Actinomycetota</taxon>
        <taxon>Actinomycetes</taxon>
        <taxon>Streptosporangiales</taxon>
        <taxon>Thermomonosporaceae</taxon>
        <taxon>Actinomadura</taxon>
    </lineage>
</organism>
<keyword evidence="2" id="KW-0479">Metal-binding</keyword>
<dbReference type="CDD" id="cd03467">
    <property type="entry name" value="Rieske"/>
    <property type="match status" value="1"/>
</dbReference>
<dbReference type="PROSITE" id="PS51296">
    <property type="entry name" value="RIESKE"/>
    <property type="match status" value="1"/>
</dbReference>
<dbReference type="Pfam" id="PF09990">
    <property type="entry name" value="DUF2231"/>
    <property type="match status" value="1"/>
</dbReference>
<dbReference type="InterPro" id="IPR019251">
    <property type="entry name" value="DUF2231_TM"/>
</dbReference>
<evidence type="ECO:0000256" key="1">
    <source>
        <dbReference type="ARBA" id="ARBA00022714"/>
    </source>
</evidence>
<keyword evidence="4" id="KW-0411">Iron-sulfur</keyword>
<keyword evidence="5" id="KW-1133">Transmembrane helix</keyword>
<dbReference type="Gene3D" id="2.102.10.10">
    <property type="entry name" value="Rieske [2Fe-2S] iron-sulphur domain"/>
    <property type="match status" value="1"/>
</dbReference>
<dbReference type="RefSeq" id="WP_187247581.1">
    <property type="nucleotide sequence ID" value="NZ_BAAAOK010000003.1"/>
</dbReference>
<dbReference type="Pfam" id="PF00355">
    <property type="entry name" value="Rieske"/>
    <property type="match status" value="1"/>
</dbReference>
<dbReference type="InterPro" id="IPR036922">
    <property type="entry name" value="Rieske_2Fe-2S_sf"/>
</dbReference>
<keyword evidence="5" id="KW-0812">Transmembrane</keyword>
<evidence type="ECO:0000256" key="5">
    <source>
        <dbReference type="SAM" id="Phobius"/>
    </source>
</evidence>